<comment type="caution">
    <text evidence="1">The sequence shown here is derived from an EMBL/GenBank/DDBJ whole genome shotgun (WGS) entry which is preliminary data.</text>
</comment>
<accession>A0A841SFW9</accession>
<organism evidence="1 2">
    <name type="scientific">Kribbella sandramycini</name>
    <dbReference type="NCBI Taxonomy" id="60450"/>
    <lineage>
        <taxon>Bacteria</taxon>
        <taxon>Bacillati</taxon>
        <taxon>Actinomycetota</taxon>
        <taxon>Actinomycetes</taxon>
        <taxon>Propionibacteriales</taxon>
        <taxon>Kribbellaceae</taxon>
        <taxon>Kribbella</taxon>
    </lineage>
</organism>
<reference evidence="1 2" key="1">
    <citation type="submission" date="2020-08" db="EMBL/GenBank/DDBJ databases">
        <title>Sequencing the genomes of 1000 actinobacteria strains.</title>
        <authorList>
            <person name="Klenk H.-P."/>
        </authorList>
    </citation>
    <scope>NUCLEOTIDE SEQUENCE [LARGE SCALE GENOMIC DNA]</scope>
    <source>
        <strain evidence="1 2">DSM 15626</strain>
    </source>
</reference>
<dbReference type="EMBL" id="JACHKF010000001">
    <property type="protein sequence ID" value="MBB6568881.1"/>
    <property type="molecule type" value="Genomic_DNA"/>
</dbReference>
<evidence type="ECO:0000313" key="2">
    <source>
        <dbReference type="Proteomes" id="UP000553957"/>
    </source>
</evidence>
<gene>
    <name evidence="1" type="ORF">HNR71_004518</name>
</gene>
<name>A0A841SFW9_9ACTN</name>
<evidence type="ECO:0000313" key="1">
    <source>
        <dbReference type="EMBL" id="MBB6568881.1"/>
    </source>
</evidence>
<dbReference type="AlphaFoldDB" id="A0A841SFW9"/>
<dbReference type="RefSeq" id="WP_272954787.1">
    <property type="nucleotide sequence ID" value="NZ_BAAAGT010000019.1"/>
</dbReference>
<protein>
    <submittedName>
        <fullName evidence="1">Uncharacterized protein</fullName>
    </submittedName>
</protein>
<proteinExistence type="predicted"/>
<sequence>MTQSGPIRRMRSAGITLGLTALVAASLTGCANDGDTADYAAI</sequence>
<dbReference type="Proteomes" id="UP000553957">
    <property type="component" value="Unassembled WGS sequence"/>
</dbReference>